<proteinExistence type="predicted"/>
<gene>
    <name evidence="2" type="ORF">EOI86_12505</name>
</gene>
<keyword evidence="3" id="KW-1185">Reference proteome</keyword>
<dbReference type="Pfam" id="PF06035">
    <property type="entry name" value="Peptidase_C93"/>
    <property type="match status" value="1"/>
</dbReference>
<dbReference type="Proteomes" id="UP000287447">
    <property type="component" value="Unassembled WGS sequence"/>
</dbReference>
<evidence type="ECO:0000313" key="3">
    <source>
        <dbReference type="Proteomes" id="UP000287447"/>
    </source>
</evidence>
<dbReference type="Gene3D" id="3.10.620.30">
    <property type="match status" value="1"/>
</dbReference>
<keyword evidence="1" id="KW-1133">Transmembrane helix</keyword>
<dbReference type="EMBL" id="SADE01000002">
    <property type="protein sequence ID" value="RVU36054.1"/>
    <property type="molecule type" value="Genomic_DNA"/>
</dbReference>
<evidence type="ECO:0000313" key="2">
    <source>
        <dbReference type="EMBL" id="RVU36054.1"/>
    </source>
</evidence>
<dbReference type="InterPro" id="IPR010319">
    <property type="entry name" value="Transglutaminase-like_Cys_pept"/>
</dbReference>
<protein>
    <recommendedName>
        <fullName evidence="4">Transglutaminase</fullName>
    </recommendedName>
</protein>
<evidence type="ECO:0008006" key="4">
    <source>
        <dbReference type="Google" id="ProtNLM"/>
    </source>
</evidence>
<accession>A0A3S3UND8</accession>
<dbReference type="PANTHER" id="PTHR39327">
    <property type="match status" value="1"/>
</dbReference>
<name>A0A3S3UND8_9PROT</name>
<keyword evidence="1" id="KW-0812">Transmembrane</keyword>
<dbReference type="AlphaFoldDB" id="A0A3S3UND8"/>
<feature type="transmembrane region" description="Helical" evidence="1">
    <location>
        <begin position="34"/>
        <end position="55"/>
    </location>
</feature>
<dbReference type="PANTHER" id="PTHR39327:SF1">
    <property type="entry name" value="BLR5470 PROTEIN"/>
    <property type="match status" value="1"/>
</dbReference>
<comment type="caution">
    <text evidence="2">The sequence shown here is derived from an EMBL/GenBank/DDBJ whole genome shotgun (WGS) entry which is preliminary data.</text>
</comment>
<evidence type="ECO:0000256" key="1">
    <source>
        <dbReference type="SAM" id="Phobius"/>
    </source>
</evidence>
<organism evidence="2 3">
    <name type="scientific">Hwanghaeella grinnelliae</name>
    <dbReference type="NCBI Taxonomy" id="2500179"/>
    <lineage>
        <taxon>Bacteria</taxon>
        <taxon>Pseudomonadati</taxon>
        <taxon>Pseudomonadota</taxon>
        <taxon>Alphaproteobacteria</taxon>
        <taxon>Rhodospirillales</taxon>
        <taxon>Rhodospirillaceae</taxon>
        <taxon>Hwanghaeella</taxon>
    </lineage>
</organism>
<sequence length="253" mass="28621">MGFCTGMRRRPTGNRNGGARAMAAALSPRANHAFYGLIAVLAVAAMMLAPMLVLAPDASAAARTTAKWSVFGTKEVMSTKLAKFQKWTDTLKRYSGEEPEELQICKVTPTNQCHLARWRIFLKQILTRPKREQLDLVNAYLNKWLYVIDPVNYGVKDYWATPKQFMQRAGDCEDYAISKFMSLAHLGFPKDKMRVLVLQDLNLSTAHAVLLVELDGDVLMLDNQISTVISADRVKHYKPIYSINEDAWWLHRG</sequence>
<reference evidence="3" key="1">
    <citation type="submission" date="2019-01" db="EMBL/GenBank/DDBJ databases">
        <title>Gri0909 isolated from a small marine red alga.</title>
        <authorList>
            <person name="Kim J."/>
            <person name="Jeong S.E."/>
            <person name="Jeon C.O."/>
        </authorList>
    </citation>
    <scope>NUCLEOTIDE SEQUENCE [LARGE SCALE GENOMIC DNA]</scope>
    <source>
        <strain evidence="3">Gri0909</strain>
    </source>
</reference>
<keyword evidence="1" id="KW-0472">Membrane</keyword>